<feature type="domain" description="Helicase ATP-binding" evidence="5">
    <location>
        <begin position="33"/>
        <end position="205"/>
    </location>
</feature>
<reference evidence="6" key="1">
    <citation type="journal article" date="2014" name="Genome Biol. Evol.">
        <title>Pangenome evidence for extensive interdomain horizontal transfer affecting lineage core and shell genes in uncultured planktonic thaumarchaeota and euryarchaeota.</title>
        <authorList>
            <person name="Deschamps P."/>
            <person name="Zivanovic Y."/>
            <person name="Moreira D."/>
            <person name="Rodriguez-Valera F."/>
            <person name="Lopez-Garcia P."/>
        </authorList>
    </citation>
    <scope>NUCLEOTIDE SEQUENCE</scope>
</reference>
<dbReference type="Gene3D" id="3.40.50.300">
    <property type="entry name" value="P-loop containing nucleotide triphosphate hydrolases"/>
    <property type="match status" value="1"/>
</dbReference>
<gene>
    <name evidence="6" type="primary">helS</name>
</gene>
<dbReference type="GO" id="GO:0004386">
    <property type="term" value="F:helicase activity"/>
    <property type="evidence" value="ECO:0007669"/>
    <property type="project" value="UniProtKB-KW"/>
</dbReference>
<evidence type="ECO:0000313" key="6">
    <source>
        <dbReference type="EMBL" id="AIE90974.1"/>
    </source>
</evidence>
<name>A0A075FI67_9ARCH</name>
<accession>A0A075FI67</accession>
<evidence type="ECO:0000256" key="2">
    <source>
        <dbReference type="ARBA" id="ARBA00022801"/>
    </source>
</evidence>
<keyword evidence="1" id="KW-0547">Nucleotide-binding</keyword>
<dbReference type="InterPro" id="IPR014001">
    <property type="entry name" value="Helicase_ATP-bd"/>
</dbReference>
<dbReference type="InterPro" id="IPR027417">
    <property type="entry name" value="P-loop_NTPase"/>
</dbReference>
<sequence length="273" mass="30202">MNISSLDLSEKSIEFLHNQGFKTLYPPQADCIKNGLLDNNNLIVSTPTASGKTLVAIISTLQHIQNEGKIIYLSPLRALASEKYSDFKKLESLSKPDGSSIKVSISTGDFESNNEYLKNSDIIILTNEKFDSLQRHGIKWLSQVSLIVIDEIHLIGDSYRGPTLEMIISNMLISEHSPQILGLSATINNVEEISEWIDAKPVVSDWRPVSLSEGVFCFGQIDFKDGNSPIDIENSGEGTAIDIAIDMVKQNGQSIIFTETRKRASSMAKKLKK</sequence>
<dbReference type="PROSITE" id="PS51192">
    <property type="entry name" value="HELICASE_ATP_BIND_1"/>
    <property type="match status" value="1"/>
</dbReference>
<dbReference type="GO" id="GO:0016787">
    <property type="term" value="F:hydrolase activity"/>
    <property type="evidence" value="ECO:0007669"/>
    <property type="project" value="UniProtKB-KW"/>
</dbReference>
<dbReference type="Pfam" id="PF00270">
    <property type="entry name" value="DEAD"/>
    <property type="match status" value="1"/>
</dbReference>
<dbReference type="GO" id="GO:0005524">
    <property type="term" value="F:ATP binding"/>
    <property type="evidence" value="ECO:0007669"/>
    <property type="project" value="UniProtKB-KW"/>
</dbReference>
<evidence type="ECO:0000256" key="3">
    <source>
        <dbReference type="ARBA" id="ARBA00022806"/>
    </source>
</evidence>
<dbReference type="SMART" id="SM00487">
    <property type="entry name" value="DEXDc"/>
    <property type="match status" value="1"/>
</dbReference>
<dbReference type="InterPro" id="IPR011545">
    <property type="entry name" value="DEAD/DEAH_box_helicase_dom"/>
</dbReference>
<evidence type="ECO:0000256" key="4">
    <source>
        <dbReference type="ARBA" id="ARBA00022840"/>
    </source>
</evidence>
<dbReference type="PANTHER" id="PTHR47961:SF10">
    <property type="entry name" value="ATP-DEPENDENT DNA HELICASE HEL308"/>
    <property type="match status" value="1"/>
</dbReference>
<organism evidence="6">
    <name type="scientific">uncultured marine thaumarchaeote AD1000_100_C06</name>
    <dbReference type="NCBI Taxonomy" id="1455887"/>
    <lineage>
        <taxon>Archaea</taxon>
        <taxon>Nitrososphaerota</taxon>
        <taxon>environmental samples</taxon>
    </lineage>
</organism>
<evidence type="ECO:0000259" key="5">
    <source>
        <dbReference type="PROSITE" id="PS51192"/>
    </source>
</evidence>
<dbReference type="AlphaFoldDB" id="A0A075FI67"/>
<proteinExistence type="predicted"/>
<dbReference type="SUPFAM" id="SSF52540">
    <property type="entry name" value="P-loop containing nucleoside triphosphate hydrolases"/>
    <property type="match status" value="1"/>
</dbReference>
<dbReference type="EMBL" id="KF900324">
    <property type="protein sequence ID" value="AIE90974.1"/>
    <property type="molecule type" value="Genomic_DNA"/>
</dbReference>
<keyword evidence="2" id="KW-0378">Hydrolase</keyword>
<dbReference type="GO" id="GO:0003676">
    <property type="term" value="F:nucleic acid binding"/>
    <property type="evidence" value="ECO:0007669"/>
    <property type="project" value="InterPro"/>
</dbReference>
<dbReference type="GO" id="GO:0140097">
    <property type="term" value="F:catalytic activity, acting on DNA"/>
    <property type="evidence" value="ECO:0007669"/>
    <property type="project" value="UniProtKB-ARBA"/>
</dbReference>
<keyword evidence="3 6" id="KW-0347">Helicase</keyword>
<dbReference type="InterPro" id="IPR050474">
    <property type="entry name" value="Hel308_SKI2-like"/>
</dbReference>
<keyword evidence="4" id="KW-0067">ATP-binding</keyword>
<dbReference type="PANTHER" id="PTHR47961">
    <property type="entry name" value="DNA POLYMERASE THETA, PUTATIVE (AFU_ORTHOLOGUE AFUA_1G05260)-RELATED"/>
    <property type="match status" value="1"/>
</dbReference>
<protein>
    <submittedName>
        <fullName evidence="6">DEAD/DEAH box helicase domain-containing protein (HelS)</fullName>
    </submittedName>
</protein>
<evidence type="ECO:0000256" key="1">
    <source>
        <dbReference type="ARBA" id="ARBA00022741"/>
    </source>
</evidence>